<protein>
    <recommendedName>
        <fullName evidence="2">Zn(2)-C6 fungal-type domain-containing protein</fullName>
    </recommendedName>
</protein>
<evidence type="ECO:0000313" key="3">
    <source>
        <dbReference type="EMBL" id="CCD24143.1"/>
    </source>
</evidence>
<dbReference type="PANTHER" id="PTHR47784:SF5">
    <property type="entry name" value="STEROL UPTAKE CONTROL PROTEIN 2"/>
    <property type="match status" value="1"/>
</dbReference>
<evidence type="ECO:0000313" key="4">
    <source>
        <dbReference type="Proteomes" id="UP000000689"/>
    </source>
</evidence>
<dbReference type="RefSeq" id="XP_003669386.1">
    <property type="nucleotide sequence ID" value="XM_003669338.1"/>
</dbReference>
<reference evidence="3 4" key="1">
    <citation type="journal article" date="2011" name="Proc. Natl. Acad. Sci. U.S.A.">
        <title>Evolutionary erosion of yeast sex chromosomes by mating-type switching accidents.</title>
        <authorList>
            <person name="Gordon J.L."/>
            <person name="Armisen D."/>
            <person name="Proux-Wera E."/>
            <person name="Oheigeartaigh S.S."/>
            <person name="Byrne K.P."/>
            <person name="Wolfe K.H."/>
        </authorList>
    </citation>
    <scope>NUCLEOTIDE SEQUENCE [LARGE SCALE GENOMIC DNA]</scope>
    <source>
        <strain evidence="4">ATCC 10597 / BCRC 20456 / CBS 421 / NBRC 0211 / NRRL Y-12639</strain>
    </source>
</reference>
<evidence type="ECO:0000256" key="1">
    <source>
        <dbReference type="SAM" id="MobiDB-lite"/>
    </source>
</evidence>
<feature type="compositionally biased region" description="Polar residues" evidence="1">
    <location>
        <begin position="591"/>
        <end position="613"/>
    </location>
</feature>
<dbReference type="Pfam" id="PF11951">
    <property type="entry name" value="Fungal_trans_2"/>
    <property type="match status" value="1"/>
</dbReference>
<accession>G0W8N2</accession>
<dbReference type="GO" id="GO:0070452">
    <property type="term" value="P:positive regulation of ergosterol biosynthetic process"/>
    <property type="evidence" value="ECO:0007669"/>
    <property type="project" value="EnsemblFungi"/>
</dbReference>
<feature type="compositionally biased region" description="Low complexity" evidence="1">
    <location>
        <begin position="439"/>
        <end position="455"/>
    </location>
</feature>
<dbReference type="GO" id="GO:0071456">
    <property type="term" value="P:cellular response to hypoxia"/>
    <property type="evidence" value="ECO:0007669"/>
    <property type="project" value="EnsemblFungi"/>
</dbReference>
<feature type="region of interest" description="Disordered" evidence="1">
    <location>
        <begin position="400"/>
        <end position="462"/>
    </location>
</feature>
<dbReference type="Proteomes" id="UP000000689">
    <property type="component" value="Chromosome 3"/>
</dbReference>
<organism evidence="3 4">
    <name type="scientific">Naumovozyma dairenensis (strain ATCC 10597 / BCRC 20456 / CBS 421 / NBRC 0211 / NRRL Y-12639)</name>
    <name type="common">Saccharomyces dairenensis</name>
    <dbReference type="NCBI Taxonomy" id="1071378"/>
    <lineage>
        <taxon>Eukaryota</taxon>
        <taxon>Fungi</taxon>
        <taxon>Dikarya</taxon>
        <taxon>Ascomycota</taxon>
        <taxon>Saccharomycotina</taxon>
        <taxon>Saccharomycetes</taxon>
        <taxon>Saccharomycetales</taxon>
        <taxon>Saccharomycetaceae</taxon>
        <taxon>Naumovozyma</taxon>
    </lineage>
</organism>
<dbReference type="GO" id="GO:1900436">
    <property type="term" value="P:positive regulation of filamentous growth of a population of unicellular organisms in response to starvation"/>
    <property type="evidence" value="ECO:0007669"/>
    <property type="project" value="EnsemblFungi"/>
</dbReference>
<feature type="compositionally biased region" description="Polar residues" evidence="1">
    <location>
        <begin position="429"/>
        <end position="438"/>
    </location>
</feature>
<dbReference type="GO" id="GO:2000911">
    <property type="term" value="P:positive regulation of sterol import"/>
    <property type="evidence" value="ECO:0007669"/>
    <property type="project" value="EnsemblFungi"/>
</dbReference>
<dbReference type="Gene3D" id="4.10.240.10">
    <property type="entry name" value="Zn(2)-C6 fungal-type DNA-binding domain"/>
    <property type="match status" value="1"/>
</dbReference>
<dbReference type="InterPro" id="IPR021858">
    <property type="entry name" value="Fun_TF"/>
</dbReference>
<dbReference type="SMART" id="SM00066">
    <property type="entry name" value="GAL4"/>
    <property type="match status" value="1"/>
</dbReference>
<dbReference type="AlphaFoldDB" id="G0W8N2"/>
<sequence length="948" mass="104318">MVITNEAATELVDTPSSADTNVTAESTNGKKEKVVELIEVGGKKVSKTSTGKRKFHNKSKNGCDNCKKRRVKCDEVKPSCKKCTNMQLTCVYSPLQPRKRPKGPPVLKHVATSEKIMAGSPNNGIDVAIKRERSEMNLGLGLERKILPPPSGIFNTAATTASGLPASPLNSISMKMQMSSASNDTQKFIPKEQNQFSNLLAQSQRLLSSDNNLAPQLSPQLLQQTQLPPQPPPLQLLTQLQSSASPFNVDPSLLPQLLAGLASNPLLQQQLQQFLPQFNLNNIPQPQPTNNTFIPPIPNMNSIPNIPQVASMPNLANIPKPNESTTSTNPGMFVPENFVAGPFHAQQQLQYQLHQQLQLQQHQQIQLQQNQQYQLQQQQLQEQLQEQLKSQQKHIIEAQLHHHQQQQQGQQHEQQRQEQRTTEELDISPKSNLPINIGQQDADTIQQQREQQTQQNMPSIRAADSATIQADTLSQLNKIGLDLKALGSFPTAGIGGISYDFQELLGMKVNSNNNNAAQNSRAAKVNSAQEALATMQQQQEQANKNSEILENDKKKKVQSSNSPSIISILSSSDPTATASSSATSVESTGTDNNLTTKPDSNQQQQHKQSNDASSLPLRKSGSISEAPLSSVEKLFKLSTKANLNLIDMKLFHHYCTEVWPTITAAKVSGPEVWSKAIPKLAFDFPFLMHSILALSATHLARAEPGLGQYVSTHRLDALRLLREAVLEISEENTDALVASALILIMDSLANAASPTDSSPNNILSPSAWVFHVKGAATILTAVWPLSEKSIFYNLISVDLSALGNVINEDDDTISELYCFDENLVDLYPVEIGSPYLITLAYLDKLHREKNQSDFILRVFAFPALLDKTFLALLMTGDLGAMRIMRSYYKLLRDFTTEVKDTVWFLEGITKVLPSNVDSYAGGGGLHMMLDFLGGGLPSMSTTNMSDFL</sequence>
<dbReference type="PANTHER" id="PTHR47784">
    <property type="entry name" value="STEROL UPTAKE CONTROL PROTEIN 2"/>
    <property type="match status" value="1"/>
</dbReference>
<dbReference type="OMA" id="EVWPTIT"/>
<dbReference type="GeneID" id="11496615"/>
<dbReference type="STRING" id="1071378.G0W8N2"/>
<feature type="compositionally biased region" description="Polar residues" evidence="1">
    <location>
        <begin position="526"/>
        <end position="548"/>
    </location>
</feature>
<dbReference type="KEGG" id="ndi:NDAI_0C04840"/>
<feature type="domain" description="Zn(2)-C6 fungal-type" evidence="2">
    <location>
        <begin position="62"/>
        <end position="92"/>
    </location>
</feature>
<dbReference type="HOGENOM" id="CLU_011669_0_0_1"/>
<dbReference type="GO" id="GO:0048471">
    <property type="term" value="C:perinuclear region of cytoplasm"/>
    <property type="evidence" value="ECO:0007669"/>
    <property type="project" value="EnsemblFungi"/>
</dbReference>
<dbReference type="SUPFAM" id="SSF57701">
    <property type="entry name" value="Zn2/Cys6 DNA-binding domain"/>
    <property type="match status" value="1"/>
</dbReference>
<name>G0W8N2_NAUDC</name>
<dbReference type="InterPro" id="IPR001138">
    <property type="entry name" value="Zn2Cys6_DnaBD"/>
</dbReference>
<dbReference type="PROSITE" id="PS50048">
    <property type="entry name" value="ZN2_CY6_FUNGAL_2"/>
    <property type="match status" value="1"/>
</dbReference>
<dbReference type="GO" id="GO:0001228">
    <property type="term" value="F:DNA-binding transcription activator activity, RNA polymerase II-specific"/>
    <property type="evidence" value="ECO:0007669"/>
    <property type="project" value="EnsemblFungi"/>
</dbReference>
<dbReference type="OrthoDB" id="416217at2759"/>
<dbReference type="GO" id="GO:0016020">
    <property type="term" value="C:membrane"/>
    <property type="evidence" value="ECO:0007669"/>
    <property type="project" value="EnsemblFungi"/>
</dbReference>
<dbReference type="InterPro" id="IPR036864">
    <property type="entry name" value="Zn2-C6_fun-type_DNA-bd_sf"/>
</dbReference>
<dbReference type="EMBL" id="HE580269">
    <property type="protein sequence ID" value="CCD24143.1"/>
    <property type="molecule type" value="Genomic_DNA"/>
</dbReference>
<keyword evidence="4" id="KW-1185">Reference proteome</keyword>
<dbReference type="PROSITE" id="PS00463">
    <property type="entry name" value="ZN2_CY6_FUNGAL_1"/>
    <property type="match status" value="1"/>
</dbReference>
<evidence type="ECO:0000259" key="2">
    <source>
        <dbReference type="PROSITE" id="PS50048"/>
    </source>
</evidence>
<dbReference type="CDD" id="cd00067">
    <property type="entry name" value="GAL4"/>
    <property type="match status" value="1"/>
</dbReference>
<dbReference type="GO" id="GO:0008270">
    <property type="term" value="F:zinc ion binding"/>
    <property type="evidence" value="ECO:0007669"/>
    <property type="project" value="InterPro"/>
</dbReference>
<proteinExistence type="predicted"/>
<dbReference type="InterPro" id="IPR053157">
    <property type="entry name" value="Sterol_Uptake_Regulator"/>
</dbReference>
<feature type="region of interest" description="Disordered" evidence="1">
    <location>
        <begin position="517"/>
        <end position="621"/>
    </location>
</feature>
<feature type="compositionally biased region" description="Basic and acidic residues" evidence="1">
    <location>
        <begin position="413"/>
        <end position="423"/>
    </location>
</feature>
<feature type="compositionally biased region" description="Low complexity" evidence="1">
    <location>
        <begin position="559"/>
        <end position="590"/>
    </location>
</feature>
<dbReference type="GO" id="GO:0000978">
    <property type="term" value="F:RNA polymerase II cis-regulatory region sequence-specific DNA binding"/>
    <property type="evidence" value="ECO:0007669"/>
    <property type="project" value="EnsemblFungi"/>
</dbReference>
<dbReference type="Pfam" id="PF00172">
    <property type="entry name" value="Zn_clus"/>
    <property type="match status" value="1"/>
</dbReference>
<gene>
    <name evidence="3" type="primary">NDAI0C04840</name>
    <name evidence="3" type="ordered locus">NDAI_0C04840</name>
</gene>
<dbReference type="eggNOG" id="ENOG502QRM1">
    <property type="taxonomic scope" value="Eukaryota"/>
</dbReference>